<feature type="region of interest" description="Disordered" evidence="1">
    <location>
        <begin position="843"/>
        <end position="867"/>
    </location>
</feature>
<evidence type="ECO:0008006" key="5">
    <source>
        <dbReference type="Google" id="ProtNLM"/>
    </source>
</evidence>
<feature type="compositionally biased region" description="Polar residues" evidence="1">
    <location>
        <begin position="857"/>
        <end position="867"/>
    </location>
</feature>
<dbReference type="Proteomes" id="UP000830671">
    <property type="component" value="Chromosome 5"/>
</dbReference>
<gene>
    <name evidence="3" type="ORF">CLUP02_10416</name>
</gene>
<evidence type="ECO:0000256" key="2">
    <source>
        <dbReference type="SAM" id="Phobius"/>
    </source>
</evidence>
<keyword evidence="2" id="KW-1133">Transmembrane helix</keyword>
<dbReference type="EMBL" id="CP019477">
    <property type="protein sequence ID" value="UQC84920.1"/>
    <property type="molecule type" value="Genomic_DNA"/>
</dbReference>
<dbReference type="RefSeq" id="XP_049146537.1">
    <property type="nucleotide sequence ID" value="XM_049289392.1"/>
</dbReference>
<dbReference type="GeneID" id="73344402"/>
<dbReference type="KEGG" id="clup:CLUP02_10416"/>
<keyword evidence="2" id="KW-0472">Membrane</keyword>
<keyword evidence="2" id="KW-0812">Transmembrane</keyword>
<keyword evidence="4" id="KW-1185">Reference proteome</keyword>
<feature type="compositionally biased region" description="Polar residues" evidence="1">
    <location>
        <begin position="614"/>
        <end position="631"/>
    </location>
</feature>
<evidence type="ECO:0000313" key="3">
    <source>
        <dbReference type="EMBL" id="UQC84920.1"/>
    </source>
</evidence>
<feature type="region of interest" description="Disordered" evidence="1">
    <location>
        <begin position="614"/>
        <end position="633"/>
    </location>
</feature>
<proteinExistence type="predicted"/>
<name>A0A9Q8WJJ1_9PEZI</name>
<accession>A0A9Q8WJJ1</accession>
<evidence type="ECO:0000313" key="4">
    <source>
        <dbReference type="Proteomes" id="UP000830671"/>
    </source>
</evidence>
<sequence>MSMFKAPAQMPVPTYRSFEGELARWSMSKWRRGLADGSKIELGGSQLYKSGFEGRTGWKGLLLPLPAKSNRSLRPYLPTGSPFLPLGGRAVVGRQEVGRLLPWAGDRRPSSVVSMPKVPIRRIHLMEARRTHGPWIPMAEINTNPHEDHETELGRARFPFLSCSWNILSLHYQYGVYMDNNTDKSVTGHGRASMSSVPSLAIPSAHRSIESFISTTYLHDTHALPLVEPSQSAYGASATVKGKQPGQKVKDVDETKNMTKYPKPEDGDLDLGTSPAPSILLLCSARWLFPFPSVHDDREKIRTCSPGCDGRRKEEGVDSLGLKVGLESPPKKLQMFQLMSTPLVVGDSNGTLGERLRNTFNGHPSSLRPPHASLPSPSHHRLLHFSRITSASGRRTRDERSKICEVRETETKIPHATSCTMETSLRRGHKTPEQYRRAMRDCQKTRRWLDTPKHPQMQSLELISPFRSPFRGLSPSLTEYGMLQQRFYSVIASSIITDHHLERPIAHTSQLFADRPSLLHASLTKVGEHRHPSHTLRDAPDRGTQLRSLKLGFREEDELTERDATQTRPTEAWVDKLFAFDTLPFGLGPEASTQRYPETDETGLSCLQALCGRRQTSPPNSKASPGQQPLTRTAAGRYPCADHLEATTSRACTLRPRSRVIYNGFISTFILCTNAIMIRKKTRDLLHTSFTPSPVFRLSPFFADLSGGPKSSNDEGTRSILQRPVPCNYDAGSVRRRLANPRRCSNHKIFRETNMARMHQYVRAVGRGVSARHAVFLEGFEACLKAIEHTKKVFEGLRCQMRLMAMAMAACTTRQVNSCFAPSFAVGSSTLTIRHQHAECLSKRTRSTGPPSVGSAAISSPTRSSNFRPRLETNAAAEYRRLRASIEGPVGTTSSKSPVWGLWGNIVCFILFVFWKLRVLFAKPFDQNCDCLRQKQHRQRFERESLFIRPSDFSSLSLHCHLPLASTARGNFRRGGQIWEAGHKRQDSREERGWRARPIAHLPVLLNFFFFFSLPSHRRPEEARDQGTFRRAV</sequence>
<dbReference type="AlphaFoldDB" id="A0A9Q8WJJ1"/>
<reference evidence="3" key="1">
    <citation type="journal article" date="2021" name="Mol. Plant Microbe Interact.">
        <title>Complete Genome Sequence of the Plant-Pathogenic Fungus Colletotrichum lupini.</title>
        <authorList>
            <person name="Baroncelli R."/>
            <person name="Pensec F."/>
            <person name="Da Lio D."/>
            <person name="Boufleur T."/>
            <person name="Vicente I."/>
            <person name="Sarrocco S."/>
            <person name="Picot A."/>
            <person name="Baraldi E."/>
            <person name="Sukno S."/>
            <person name="Thon M."/>
            <person name="Le Floch G."/>
        </authorList>
    </citation>
    <scope>NUCLEOTIDE SEQUENCE</scope>
    <source>
        <strain evidence="3">IMI 504893</strain>
    </source>
</reference>
<protein>
    <recommendedName>
        <fullName evidence="5">Transmembrane protein</fullName>
    </recommendedName>
</protein>
<feature type="transmembrane region" description="Helical" evidence="2">
    <location>
        <begin position="899"/>
        <end position="917"/>
    </location>
</feature>
<evidence type="ECO:0000256" key="1">
    <source>
        <dbReference type="SAM" id="MobiDB-lite"/>
    </source>
</evidence>
<organism evidence="3 4">
    <name type="scientific">Colletotrichum lupini</name>
    <dbReference type="NCBI Taxonomy" id="145971"/>
    <lineage>
        <taxon>Eukaryota</taxon>
        <taxon>Fungi</taxon>
        <taxon>Dikarya</taxon>
        <taxon>Ascomycota</taxon>
        <taxon>Pezizomycotina</taxon>
        <taxon>Sordariomycetes</taxon>
        <taxon>Hypocreomycetidae</taxon>
        <taxon>Glomerellales</taxon>
        <taxon>Glomerellaceae</taxon>
        <taxon>Colletotrichum</taxon>
        <taxon>Colletotrichum acutatum species complex</taxon>
    </lineage>
</organism>